<dbReference type="InterPro" id="IPR017500">
    <property type="entry name" value="Phage_infect_YhgE_N"/>
</dbReference>
<dbReference type="NCBIfam" id="TIGR03061">
    <property type="entry name" value="pip_yhgE_Nterm"/>
    <property type="match status" value="1"/>
</dbReference>
<dbReference type="GO" id="GO:0140359">
    <property type="term" value="F:ABC-type transporter activity"/>
    <property type="evidence" value="ECO:0007669"/>
    <property type="project" value="InterPro"/>
</dbReference>
<dbReference type="EMBL" id="SRRQ01000012">
    <property type="protein sequence ID" value="TWW10480.1"/>
    <property type="molecule type" value="Genomic_DNA"/>
</dbReference>
<proteinExistence type="predicted"/>
<gene>
    <name evidence="8" type="ORF">LABALGLTS371_13790</name>
</gene>
<dbReference type="AlphaFoldDB" id="A0A5C6M6N5"/>
<accession>A0A5C6M6N5</accession>
<dbReference type="PANTHER" id="PTHR43077">
    <property type="entry name" value="TRANSPORT PERMEASE YVFS-RELATED"/>
    <property type="match status" value="1"/>
</dbReference>
<dbReference type="InterPro" id="IPR051328">
    <property type="entry name" value="T7SS_ABC-Transporter"/>
</dbReference>
<feature type="transmembrane region" description="Helical" evidence="6">
    <location>
        <begin position="967"/>
        <end position="988"/>
    </location>
</feature>
<dbReference type="InterPro" id="IPR023908">
    <property type="entry name" value="xxxLxxG_rpt"/>
</dbReference>
<dbReference type="PANTHER" id="PTHR43077:SF5">
    <property type="entry name" value="PHAGE INFECTION PROTEIN"/>
    <property type="match status" value="1"/>
</dbReference>
<dbReference type="GO" id="GO:0016020">
    <property type="term" value="C:membrane"/>
    <property type="evidence" value="ECO:0007669"/>
    <property type="project" value="UniProtKB-SubCell"/>
</dbReference>
<dbReference type="Pfam" id="PF12698">
    <property type="entry name" value="ABC2_membrane_3"/>
    <property type="match status" value="1"/>
</dbReference>
<feature type="transmembrane region" description="Helical" evidence="6">
    <location>
        <begin position="818"/>
        <end position="839"/>
    </location>
</feature>
<keyword evidence="5" id="KW-0175">Coiled coil</keyword>
<dbReference type="SUPFAM" id="SSF101967">
    <property type="entry name" value="Adhesin YadA, collagen-binding domain"/>
    <property type="match status" value="1"/>
</dbReference>
<feature type="transmembrane region" description="Helical" evidence="6">
    <location>
        <begin position="12"/>
        <end position="31"/>
    </location>
</feature>
<sequence length="1002" mass="104948">MFKELMSKNKRLIGYIAIACLIPSLIAYGTYKLVSSKQQMDTGNLKVAIINNDKEASFKGKKINVGEEVTKILKTNKQAKWEFVSADTAKKHLDSGDYTMSVTLPNDFSSNATTALDETPKVSLLKTKQSDTNNYVSQLITKQVAEQLKTQVLTNIQKAYDSALLGSVQQLGSGVKEASTGVKTLNKGTIKLKNGSKEVTRNLDTLATSMVTFDKGNQTLKTGLNTYTNGVDTLADGVNTYANGVNTYTNGVGTLVNGNQQLSTGINTLVASAPKLSDGVTQYVDGNKTLDAGLSTLQSGGATLAGGVDKLAAGASTLDSNSSALNSGVKTLAAGMSGSQSLPMAVAGLTAYSTGIKTGVTQIQTKLRARSEIIEHIPELISQIKNARQGSKELKAELAEIQESMTTLKALPALVEQLMAAGDQLETVQAQLNKINASTTGKMASALIYNGMATSSNDKVSELINASTTMSQDEKNAVLKQVTTTGKDIEKVGTNANGIKDNLLTTKAILEKTMGEMGSLMAEFKSTMGNVDLKDLLTKFDTITTHANALLNSTDTLTSDSMIGLLGDTKDLSDQIDELVTASNSNEDVAKKLNASVNGSSVDTTSAQTIKDTINQSIMTNSVGKLSAGILAYTAGTSQVAGGINQLNSNVPTLTSGVSALKAGSQKLVTAGGQLEAGTQTLVAGGTQLKAGSDKIVDGGSQLTAATPQLAAGGSQLTAGGSQLTAASSQLTDGETQLAAASPQLADGSKKLADGSKQVTDGLGTADAGVTLLNTKLADGAAQVGNINSSPKNVAQFVEPVKTQVESDNLAKTLKNTFAPLVIVLSLFVGAIVTQLILFRYRKKNELSPNWLQNLFLMLFISSIQTAGVLLLTLFFGVTIEHPISFVIFTFLSGLIFTLLCVVIDELLGTMGILLSLALLLVQLVITGQVIPNTMLSNAYQVFAAFLPVTHVLNGFTYAINSQGTGMIGSVLALMVMVVVLGAIWVFVNRKQLAAQTEQAEK</sequence>
<dbReference type="Gene3D" id="3.40.1710.10">
    <property type="entry name" value="abc type-2 transporter like domain"/>
    <property type="match status" value="1"/>
</dbReference>
<keyword evidence="2 6" id="KW-0812">Transmembrane</keyword>
<dbReference type="RefSeq" id="WP_057973340.1">
    <property type="nucleotide sequence ID" value="NZ_JANXKY010000002.1"/>
</dbReference>
<feature type="transmembrane region" description="Helical" evidence="6">
    <location>
        <begin position="911"/>
        <end position="932"/>
    </location>
</feature>
<evidence type="ECO:0000256" key="4">
    <source>
        <dbReference type="ARBA" id="ARBA00023136"/>
    </source>
</evidence>
<feature type="domain" description="ABC-2 type transporter transmembrane" evidence="7">
    <location>
        <begin position="795"/>
        <end position="986"/>
    </location>
</feature>
<evidence type="ECO:0000313" key="9">
    <source>
        <dbReference type="Proteomes" id="UP000321659"/>
    </source>
</evidence>
<protein>
    <submittedName>
        <fullName evidence="8">Membrane protein</fullName>
    </submittedName>
</protein>
<keyword evidence="4 6" id="KW-0472">Membrane</keyword>
<reference evidence="8 9" key="1">
    <citation type="submission" date="2019-04" db="EMBL/GenBank/DDBJ databases">
        <title>In vitro growth and metabolic characteristics of meat-borne Lactobacillus algidus strains.</title>
        <authorList>
            <person name="Sade E."/>
            <person name="Per J."/>
            <person name="Tytti H."/>
            <person name="Johanna B.K."/>
        </authorList>
    </citation>
    <scope>NUCLEOTIDE SEQUENCE [LARGE SCALE GENOMIC DNA]</scope>
    <source>
        <strain evidence="8 9">LTS37-1</strain>
    </source>
</reference>
<feature type="coiled-coil region" evidence="5">
    <location>
        <begin position="384"/>
        <end position="411"/>
    </location>
</feature>
<evidence type="ECO:0000256" key="5">
    <source>
        <dbReference type="SAM" id="Coils"/>
    </source>
</evidence>
<feature type="transmembrane region" description="Helical" evidence="6">
    <location>
        <begin position="884"/>
        <end position="904"/>
    </location>
</feature>
<dbReference type="InterPro" id="IPR013525">
    <property type="entry name" value="ABC2_TM"/>
</dbReference>
<feature type="transmembrane region" description="Helical" evidence="6">
    <location>
        <begin position="851"/>
        <end position="878"/>
    </location>
</feature>
<comment type="caution">
    <text evidence="8">The sequence shown here is derived from an EMBL/GenBank/DDBJ whole genome shotgun (WGS) entry which is preliminary data.</text>
</comment>
<keyword evidence="3 6" id="KW-1133">Transmembrane helix</keyword>
<name>A0A5C6M6N5_9LACO</name>
<organism evidence="8 9">
    <name type="scientific">Dellaglioa algida</name>
    <dbReference type="NCBI Taxonomy" id="105612"/>
    <lineage>
        <taxon>Bacteria</taxon>
        <taxon>Bacillati</taxon>
        <taxon>Bacillota</taxon>
        <taxon>Bacilli</taxon>
        <taxon>Lactobacillales</taxon>
        <taxon>Lactobacillaceae</taxon>
        <taxon>Dellaglioa</taxon>
    </lineage>
</organism>
<evidence type="ECO:0000313" key="8">
    <source>
        <dbReference type="EMBL" id="TWW10480.1"/>
    </source>
</evidence>
<evidence type="ECO:0000256" key="1">
    <source>
        <dbReference type="ARBA" id="ARBA00004141"/>
    </source>
</evidence>
<evidence type="ECO:0000256" key="2">
    <source>
        <dbReference type="ARBA" id="ARBA00022692"/>
    </source>
</evidence>
<evidence type="ECO:0000259" key="7">
    <source>
        <dbReference type="Pfam" id="PF12698"/>
    </source>
</evidence>
<dbReference type="Proteomes" id="UP000321659">
    <property type="component" value="Unassembled WGS sequence"/>
</dbReference>
<evidence type="ECO:0000256" key="3">
    <source>
        <dbReference type="ARBA" id="ARBA00022989"/>
    </source>
</evidence>
<dbReference type="InterPro" id="IPR011049">
    <property type="entry name" value="Serralysin-like_metalloprot_C"/>
</dbReference>
<comment type="subcellular location">
    <subcellularLocation>
        <location evidence="1">Membrane</location>
        <topology evidence="1">Multi-pass membrane protein</topology>
    </subcellularLocation>
</comment>
<evidence type="ECO:0000256" key="6">
    <source>
        <dbReference type="SAM" id="Phobius"/>
    </source>
</evidence>
<dbReference type="NCBIfam" id="TIGR03057">
    <property type="entry name" value="xxxLxxG_by_4"/>
    <property type="match status" value="7"/>
</dbReference>